<evidence type="ECO:0000256" key="4">
    <source>
        <dbReference type="ARBA" id="ARBA00023157"/>
    </source>
</evidence>
<dbReference type="Proteomes" id="UP001595868">
    <property type="component" value="Unassembled WGS sequence"/>
</dbReference>
<dbReference type="InterPro" id="IPR050553">
    <property type="entry name" value="Thioredoxin_ResA/DsbE_sf"/>
</dbReference>
<proteinExistence type="predicted"/>
<evidence type="ECO:0000259" key="6">
    <source>
        <dbReference type="PROSITE" id="PS51352"/>
    </source>
</evidence>
<evidence type="ECO:0000313" key="8">
    <source>
        <dbReference type="Proteomes" id="UP001595868"/>
    </source>
</evidence>
<dbReference type="SUPFAM" id="SSF52833">
    <property type="entry name" value="Thioredoxin-like"/>
    <property type="match status" value="1"/>
</dbReference>
<dbReference type="Pfam" id="PF00578">
    <property type="entry name" value="AhpC-TSA"/>
    <property type="match status" value="1"/>
</dbReference>
<organism evidence="7 8">
    <name type="scientific">Micromonospora zhanjiangensis</name>
    <dbReference type="NCBI Taxonomy" id="1522057"/>
    <lineage>
        <taxon>Bacteria</taxon>
        <taxon>Bacillati</taxon>
        <taxon>Actinomycetota</taxon>
        <taxon>Actinomycetes</taxon>
        <taxon>Micromonosporales</taxon>
        <taxon>Micromonosporaceae</taxon>
        <taxon>Micromonospora</taxon>
    </lineage>
</organism>
<name>A0ABV8KP40_9ACTN</name>
<dbReference type="InterPro" id="IPR013766">
    <property type="entry name" value="Thioredoxin_domain"/>
</dbReference>
<gene>
    <name evidence="7" type="ORF">ACFOX0_18325</name>
</gene>
<evidence type="ECO:0000256" key="2">
    <source>
        <dbReference type="ARBA" id="ARBA00022748"/>
    </source>
</evidence>
<evidence type="ECO:0000313" key="7">
    <source>
        <dbReference type="EMBL" id="MFC4107875.1"/>
    </source>
</evidence>
<dbReference type="InterPro" id="IPR006311">
    <property type="entry name" value="TAT_signal"/>
</dbReference>
<keyword evidence="4" id="KW-1015">Disulfide bond</keyword>
<protein>
    <submittedName>
        <fullName evidence="7">TlpA family protein disulfide reductase</fullName>
    </submittedName>
</protein>
<keyword evidence="8" id="KW-1185">Reference proteome</keyword>
<feature type="domain" description="Thioredoxin" evidence="6">
    <location>
        <begin position="44"/>
        <end position="183"/>
    </location>
</feature>
<comment type="subcellular location">
    <subcellularLocation>
        <location evidence="1">Cell envelope</location>
    </subcellularLocation>
</comment>
<dbReference type="PROSITE" id="PS00194">
    <property type="entry name" value="THIOREDOXIN_1"/>
    <property type="match status" value="1"/>
</dbReference>
<dbReference type="PANTHER" id="PTHR42852:SF6">
    <property type="entry name" value="THIOL:DISULFIDE INTERCHANGE PROTEIN DSBE"/>
    <property type="match status" value="1"/>
</dbReference>
<dbReference type="PANTHER" id="PTHR42852">
    <property type="entry name" value="THIOL:DISULFIDE INTERCHANGE PROTEIN DSBE"/>
    <property type="match status" value="1"/>
</dbReference>
<reference evidence="8" key="1">
    <citation type="journal article" date="2019" name="Int. J. Syst. Evol. Microbiol.">
        <title>The Global Catalogue of Microorganisms (GCM) 10K type strain sequencing project: providing services to taxonomists for standard genome sequencing and annotation.</title>
        <authorList>
            <consortium name="The Broad Institute Genomics Platform"/>
            <consortium name="The Broad Institute Genome Sequencing Center for Infectious Disease"/>
            <person name="Wu L."/>
            <person name="Ma J."/>
        </authorList>
    </citation>
    <scope>NUCLEOTIDE SEQUENCE [LARGE SCALE GENOMIC DNA]</scope>
    <source>
        <strain evidence="8">2902at01</strain>
    </source>
</reference>
<evidence type="ECO:0000256" key="3">
    <source>
        <dbReference type="ARBA" id="ARBA00022968"/>
    </source>
</evidence>
<dbReference type="PROSITE" id="PS51318">
    <property type="entry name" value="TAT"/>
    <property type="match status" value="1"/>
</dbReference>
<evidence type="ECO:0000256" key="5">
    <source>
        <dbReference type="ARBA" id="ARBA00023284"/>
    </source>
</evidence>
<dbReference type="PROSITE" id="PS51352">
    <property type="entry name" value="THIOREDOXIN_2"/>
    <property type="match status" value="1"/>
</dbReference>
<dbReference type="EMBL" id="JBHSBN010000012">
    <property type="protein sequence ID" value="MFC4107875.1"/>
    <property type="molecule type" value="Genomic_DNA"/>
</dbReference>
<evidence type="ECO:0000256" key="1">
    <source>
        <dbReference type="ARBA" id="ARBA00004196"/>
    </source>
</evidence>
<keyword evidence="5" id="KW-0676">Redox-active center</keyword>
<comment type="caution">
    <text evidence="7">The sequence shown here is derived from an EMBL/GenBank/DDBJ whole genome shotgun (WGS) entry which is preliminary data.</text>
</comment>
<sequence>MSRTPRITRRRVLATVAALLVVSVLGVVLAVALGRDGAADPTADRIGRPAPGLAGPTLDGGRVELAGLRGSVVLVNVFASWCGPCRDELPLLADAQRRWAARGFRVIGVDVRDGPDAARALLAQTGADQLTVLPDPTGVIAVDWGAVGVPETYLVGPDGRIEAWERGPVTAGWLQRRVDPLLGKPAPGPGEEPG</sequence>
<dbReference type="CDD" id="cd02966">
    <property type="entry name" value="TlpA_like_family"/>
    <property type="match status" value="1"/>
</dbReference>
<keyword evidence="2" id="KW-0201">Cytochrome c-type biogenesis</keyword>
<dbReference type="Gene3D" id="3.40.30.10">
    <property type="entry name" value="Glutaredoxin"/>
    <property type="match status" value="1"/>
</dbReference>
<dbReference type="InterPro" id="IPR036249">
    <property type="entry name" value="Thioredoxin-like_sf"/>
</dbReference>
<keyword evidence="3" id="KW-0812">Transmembrane</keyword>
<accession>A0ABV8KP40</accession>
<dbReference type="InterPro" id="IPR000866">
    <property type="entry name" value="AhpC/TSA"/>
</dbReference>
<keyword evidence="3" id="KW-0735">Signal-anchor</keyword>
<dbReference type="RefSeq" id="WP_377547404.1">
    <property type="nucleotide sequence ID" value="NZ_JBHSBN010000012.1"/>
</dbReference>
<dbReference type="InterPro" id="IPR017937">
    <property type="entry name" value="Thioredoxin_CS"/>
</dbReference>